<proteinExistence type="predicted"/>
<evidence type="ECO:0008006" key="5">
    <source>
        <dbReference type="Google" id="ProtNLM"/>
    </source>
</evidence>
<evidence type="ECO:0000313" key="3">
    <source>
        <dbReference type="EMBL" id="MFC5601709.1"/>
    </source>
</evidence>
<keyword evidence="4" id="KW-1185">Reference proteome</keyword>
<protein>
    <recommendedName>
        <fullName evidence="5">Small, acid-soluble spore protein N</fullName>
    </recommendedName>
</protein>
<evidence type="ECO:0000256" key="2">
    <source>
        <dbReference type="SAM" id="MobiDB-lite"/>
    </source>
</evidence>
<feature type="region of interest" description="Disordered" evidence="2">
    <location>
        <begin position="1"/>
        <end position="22"/>
    </location>
</feature>
<keyword evidence="1" id="KW-0175">Coiled coil</keyword>
<organism evidence="3 4">
    <name type="scientific">Sporosarcina koreensis</name>
    <dbReference type="NCBI Taxonomy" id="334735"/>
    <lineage>
        <taxon>Bacteria</taxon>
        <taxon>Bacillati</taxon>
        <taxon>Bacillota</taxon>
        <taxon>Bacilli</taxon>
        <taxon>Bacillales</taxon>
        <taxon>Caryophanaceae</taxon>
        <taxon>Sporosarcina</taxon>
    </lineage>
</organism>
<name>A0ABW0TRR1_9BACL</name>
<reference evidence="4" key="1">
    <citation type="journal article" date="2019" name="Int. J. Syst. Evol. Microbiol.">
        <title>The Global Catalogue of Microorganisms (GCM) 10K type strain sequencing project: providing services to taxonomists for standard genome sequencing and annotation.</title>
        <authorList>
            <consortium name="The Broad Institute Genomics Platform"/>
            <consortium name="The Broad Institute Genome Sequencing Center for Infectious Disease"/>
            <person name="Wu L."/>
            <person name="Ma J."/>
        </authorList>
    </citation>
    <scope>NUCLEOTIDE SEQUENCE [LARGE SCALE GENOMIC DNA]</scope>
    <source>
        <strain evidence="4">KACC 11299</strain>
    </source>
</reference>
<sequence length="93" mass="10708">MAKDSKPSWKKDHPSTFLSNSVLKADRSVKQAMSHPEEMAVEHAFNSILRAENAFANAVERNEHMDTVEQNKEQLALMRQQLNEVQDQVEEQE</sequence>
<comment type="caution">
    <text evidence="3">The sequence shown here is derived from an EMBL/GenBank/DDBJ whole genome shotgun (WGS) entry which is preliminary data.</text>
</comment>
<dbReference type="EMBL" id="JBHSNP010000002">
    <property type="protein sequence ID" value="MFC5601709.1"/>
    <property type="molecule type" value="Genomic_DNA"/>
</dbReference>
<accession>A0ABW0TRR1</accession>
<dbReference type="Proteomes" id="UP001596071">
    <property type="component" value="Unassembled WGS sequence"/>
</dbReference>
<feature type="compositionally biased region" description="Basic and acidic residues" evidence="2">
    <location>
        <begin position="1"/>
        <end position="14"/>
    </location>
</feature>
<evidence type="ECO:0000313" key="4">
    <source>
        <dbReference type="Proteomes" id="UP001596071"/>
    </source>
</evidence>
<gene>
    <name evidence="3" type="ORF">ACFPTP_00320</name>
</gene>
<evidence type="ECO:0000256" key="1">
    <source>
        <dbReference type="SAM" id="Coils"/>
    </source>
</evidence>
<dbReference type="RefSeq" id="WP_381441345.1">
    <property type="nucleotide sequence ID" value="NZ_JBHSNP010000002.1"/>
</dbReference>
<feature type="coiled-coil region" evidence="1">
    <location>
        <begin position="65"/>
        <end position="92"/>
    </location>
</feature>